<feature type="domain" description="PpiC" evidence="3">
    <location>
        <begin position="140"/>
        <end position="235"/>
    </location>
</feature>
<protein>
    <submittedName>
        <fullName evidence="4">Parvulin-like peptidyl-prolyl isomerase</fullName>
    </submittedName>
</protein>
<dbReference type="Gene3D" id="3.10.50.40">
    <property type="match status" value="1"/>
</dbReference>
<comment type="caution">
    <text evidence="4">The sequence shown here is derived from an EMBL/GenBank/DDBJ whole genome shotgun (WGS) entry which is preliminary data.</text>
</comment>
<accession>A0A7W8DNE2</accession>
<name>A0A7W8DNE2_9BACT</name>
<proteinExistence type="predicted"/>
<dbReference type="PANTHER" id="PTHR47245">
    <property type="entry name" value="PEPTIDYLPROLYL ISOMERASE"/>
    <property type="match status" value="1"/>
</dbReference>
<evidence type="ECO:0000256" key="1">
    <source>
        <dbReference type="PROSITE-ProRule" id="PRU00278"/>
    </source>
</evidence>
<feature type="signal peptide" evidence="2">
    <location>
        <begin position="1"/>
        <end position="27"/>
    </location>
</feature>
<evidence type="ECO:0000259" key="3">
    <source>
        <dbReference type="PROSITE" id="PS50198"/>
    </source>
</evidence>
<evidence type="ECO:0000313" key="4">
    <source>
        <dbReference type="EMBL" id="MBB5035826.1"/>
    </source>
</evidence>
<dbReference type="RefSeq" id="WP_184204289.1">
    <property type="nucleotide sequence ID" value="NZ_JACHIF010000001.1"/>
</dbReference>
<dbReference type="Pfam" id="PF00639">
    <property type="entry name" value="Rotamase"/>
    <property type="match status" value="1"/>
</dbReference>
<organism evidence="4 5">
    <name type="scientific">Prosthecobacter dejongeii</name>
    <dbReference type="NCBI Taxonomy" id="48465"/>
    <lineage>
        <taxon>Bacteria</taxon>
        <taxon>Pseudomonadati</taxon>
        <taxon>Verrucomicrobiota</taxon>
        <taxon>Verrucomicrobiia</taxon>
        <taxon>Verrucomicrobiales</taxon>
        <taxon>Verrucomicrobiaceae</taxon>
        <taxon>Prosthecobacter</taxon>
    </lineage>
</organism>
<keyword evidence="2" id="KW-0732">Signal</keyword>
<dbReference type="SUPFAM" id="SSF54534">
    <property type="entry name" value="FKBP-like"/>
    <property type="match status" value="1"/>
</dbReference>
<dbReference type="InterPro" id="IPR050245">
    <property type="entry name" value="PrsA_foldase"/>
</dbReference>
<dbReference type="PANTHER" id="PTHR47245:SF3">
    <property type="entry name" value="PEPTIDYL-PROLYL CIS-TRANS ISOMERASE, PPIC-TYPE-RELATED"/>
    <property type="match status" value="1"/>
</dbReference>
<dbReference type="PROSITE" id="PS50198">
    <property type="entry name" value="PPIC_PPIASE_2"/>
    <property type="match status" value="1"/>
</dbReference>
<dbReference type="InterPro" id="IPR046357">
    <property type="entry name" value="PPIase_dom_sf"/>
</dbReference>
<dbReference type="EMBL" id="JACHIF010000001">
    <property type="protein sequence ID" value="MBB5035826.1"/>
    <property type="molecule type" value="Genomic_DNA"/>
</dbReference>
<dbReference type="AlphaFoldDB" id="A0A7W8DNE2"/>
<sequence>MNSAKKTFSTSVLGLLWMLSAAMPLPAETLGSLGALDVQVEDLQRAVASLEAGQLESVRRDPAMLEQLVRSLLVQRLVLQQAMEQNWHQQPAVVAKLERVRDSTLTETYLESVSQPPPDYPTEAEVRQAYEKTRESLIQPRSFRLAQIFIAQGPDSEKNLAKVEALLKAEKADFADVAGKHSQETLSAAHGGEIGWVTEAQIQPEFREPVTRLKLHEISPPLELKDGWHILKLLDARAAFTPTLEQVRAQLVKQLRQEKLSANTQAYLSRLLKEHPLELNKSALPQVLPAAPANP</sequence>
<dbReference type="GO" id="GO:0003755">
    <property type="term" value="F:peptidyl-prolyl cis-trans isomerase activity"/>
    <property type="evidence" value="ECO:0007669"/>
    <property type="project" value="UniProtKB-KW"/>
</dbReference>
<evidence type="ECO:0000256" key="2">
    <source>
        <dbReference type="SAM" id="SignalP"/>
    </source>
</evidence>
<feature type="chain" id="PRO_5030976327" evidence="2">
    <location>
        <begin position="28"/>
        <end position="295"/>
    </location>
</feature>
<dbReference type="InterPro" id="IPR023058">
    <property type="entry name" value="PPIase_PpiC_CS"/>
</dbReference>
<reference evidence="4 5" key="1">
    <citation type="submission" date="2020-08" db="EMBL/GenBank/DDBJ databases">
        <title>Genomic Encyclopedia of Type Strains, Phase IV (KMG-IV): sequencing the most valuable type-strain genomes for metagenomic binning, comparative biology and taxonomic classification.</title>
        <authorList>
            <person name="Goeker M."/>
        </authorList>
    </citation>
    <scope>NUCLEOTIDE SEQUENCE [LARGE SCALE GENOMIC DNA]</scope>
    <source>
        <strain evidence="4 5">DSM 12251</strain>
    </source>
</reference>
<keyword evidence="1 4" id="KW-0413">Isomerase</keyword>
<dbReference type="PROSITE" id="PS01096">
    <property type="entry name" value="PPIC_PPIASE_1"/>
    <property type="match status" value="1"/>
</dbReference>
<evidence type="ECO:0000313" key="5">
    <source>
        <dbReference type="Proteomes" id="UP000534294"/>
    </source>
</evidence>
<dbReference type="Proteomes" id="UP000534294">
    <property type="component" value="Unassembled WGS sequence"/>
</dbReference>
<gene>
    <name evidence="4" type="ORF">HNQ64_000060</name>
</gene>
<dbReference type="InterPro" id="IPR000297">
    <property type="entry name" value="PPIase_PpiC"/>
</dbReference>
<keyword evidence="5" id="KW-1185">Reference proteome</keyword>
<dbReference type="SUPFAM" id="SSF109998">
    <property type="entry name" value="Triger factor/SurA peptide-binding domain-like"/>
    <property type="match status" value="1"/>
</dbReference>
<keyword evidence="1" id="KW-0697">Rotamase</keyword>
<dbReference type="InterPro" id="IPR027304">
    <property type="entry name" value="Trigger_fact/SurA_dom_sf"/>
</dbReference>